<dbReference type="AlphaFoldDB" id="A0A2I7SGX8"/>
<dbReference type="Proteomes" id="UP000236592">
    <property type="component" value="Chromosome"/>
</dbReference>
<feature type="compositionally biased region" description="Polar residues" evidence="2">
    <location>
        <begin position="1081"/>
        <end position="1093"/>
    </location>
</feature>
<feature type="transmembrane region" description="Helical" evidence="3">
    <location>
        <begin position="152"/>
        <end position="172"/>
    </location>
</feature>
<evidence type="ECO:0000313" key="4">
    <source>
        <dbReference type="EMBL" id="AUS05140.1"/>
    </source>
</evidence>
<name>A0A2I7SGX8_9FLAO</name>
<feature type="region of interest" description="Disordered" evidence="2">
    <location>
        <begin position="667"/>
        <end position="686"/>
    </location>
</feature>
<keyword evidence="3" id="KW-0812">Transmembrane</keyword>
<organism evidence="4 5">
    <name type="scientific">Pseudotamlana carrageenivorans</name>
    <dbReference type="NCBI Taxonomy" id="2069432"/>
    <lineage>
        <taxon>Bacteria</taxon>
        <taxon>Pseudomonadati</taxon>
        <taxon>Bacteroidota</taxon>
        <taxon>Flavobacteriia</taxon>
        <taxon>Flavobacteriales</taxon>
        <taxon>Flavobacteriaceae</taxon>
        <taxon>Pseudotamlana</taxon>
    </lineage>
</organism>
<feature type="transmembrane region" description="Helical" evidence="3">
    <location>
        <begin position="26"/>
        <end position="51"/>
    </location>
</feature>
<keyword evidence="1" id="KW-0175">Coiled coil</keyword>
<evidence type="ECO:0000256" key="3">
    <source>
        <dbReference type="SAM" id="Phobius"/>
    </source>
</evidence>
<feature type="compositionally biased region" description="Basic and acidic residues" evidence="2">
    <location>
        <begin position="735"/>
        <end position="747"/>
    </location>
</feature>
<feature type="compositionally biased region" description="Basic and acidic residues" evidence="2">
    <location>
        <begin position="672"/>
        <end position="686"/>
    </location>
</feature>
<dbReference type="KEGG" id="taj:C1A40_06505"/>
<reference evidence="5" key="1">
    <citation type="submission" date="2018-01" db="EMBL/GenBank/DDBJ databases">
        <title>Complete genome of Tamlana sp. UJ94.</title>
        <authorList>
            <person name="Jung J."/>
            <person name="Chung D."/>
            <person name="Bae S.S."/>
            <person name="Baek K."/>
        </authorList>
    </citation>
    <scope>NUCLEOTIDE SEQUENCE [LARGE SCALE GENOMIC DNA]</scope>
    <source>
        <strain evidence="5">UJ94</strain>
    </source>
</reference>
<keyword evidence="3" id="KW-0472">Membrane</keyword>
<evidence type="ECO:0000313" key="5">
    <source>
        <dbReference type="Proteomes" id="UP000236592"/>
    </source>
</evidence>
<feature type="region of interest" description="Disordered" evidence="2">
    <location>
        <begin position="940"/>
        <end position="993"/>
    </location>
</feature>
<feature type="compositionally biased region" description="Basic and acidic residues" evidence="2">
    <location>
        <begin position="940"/>
        <end position="953"/>
    </location>
</feature>
<dbReference type="EMBL" id="CP025938">
    <property type="protein sequence ID" value="AUS05140.1"/>
    <property type="molecule type" value="Genomic_DNA"/>
</dbReference>
<gene>
    <name evidence="4" type="ORF">C1A40_06505</name>
</gene>
<protein>
    <recommendedName>
        <fullName evidence="6">DUF4175 domain-containing protein</fullName>
    </recommendedName>
</protein>
<keyword evidence="5" id="KW-1185">Reference proteome</keyword>
<dbReference type="OrthoDB" id="9812498at2"/>
<dbReference type="RefSeq" id="WP_102995190.1">
    <property type="nucleotide sequence ID" value="NZ_CP025938.1"/>
</dbReference>
<evidence type="ECO:0000256" key="2">
    <source>
        <dbReference type="SAM" id="MobiDB-lite"/>
    </source>
</evidence>
<keyword evidence="3" id="KW-1133">Transmembrane helix</keyword>
<feature type="transmembrane region" description="Helical" evidence="3">
    <location>
        <begin position="57"/>
        <end position="79"/>
    </location>
</feature>
<evidence type="ECO:0008006" key="6">
    <source>
        <dbReference type="Google" id="ProtNLM"/>
    </source>
</evidence>
<feature type="region of interest" description="Disordered" evidence="2">
    <location>
        <begin position="1070"/>
        <end position="1094"/>
    </location>
</feature>
<feature type="compositionally biased region" description="Basic and acidic residues" evidence="2">
    <location>
        <begin position="964"/>
        <end position="984"/>
    </location>
</feature>
<sequence length="1131" mass="130986">MNHFKIIQEKLEVFIRRFYFNELLKGALLFFTIGLLYFLLTLFIESVLWLNPTSRTVLFWLFVIVELGLLIKFLVLPLAKLFKLQKGIDYEFASKIIGKHFPEVNDKLLNVLQLHQNKLQSELLLASIEQKSLELQPVPFKLAVNFKSTTKYLKYAAIPVLIILLVFLSGHINGFSASYKRVVDYKTAYEPPAPFKFFVINNDLNAVENKDFTVRVETVGEVVPESVQIFYNDEVYFLEKKGIGTFEYVFSQPKETIDFRLSANDVYSKNYQINVIPTPSLVSFNMILDYPNYTKKANETLKSTGNASVPEGTKITWQVQTKSTNEVQFVSNDTSLFVSDGANAFKFSKQAFNPFNYGLSTSNSNLKNYENLDFSIRVIKDEHPEVRIKVEKDTVDLQTLYFYGQVSDDYGFSKLQMVYYPSHDEEAKQIVVLPFSNSNVSEFVTAFPNNLNIEAGISYDLYFQVIDNDVVNKFKSVKSQIFSYRKRTTEEAIEKNLNEQQDAIQDLNKSLNKFDTQQKSLEQLTKTQLEKKVLNFNDKKKLESFLKYQKQQDDMMKQFNKKLHDNLEEFQKDNEEKDKFKEDLKQRLKDNEERLKKDEKLLEELERLQEKINKEELINKLEELAKENKNKKRSLEQMLELTKRFYVEKKLEKLQEDLLNLAEEQEVLSNKPKSENQSEKQDGLNKSFEDYKKEIEDLEKESKVLKKPIEIPRDKLDENEVQSEQNKALDELQKLEEDKEAKPEEQNKNLNDAQKSQKKAAEKMKQMSAQMKSAMQMGGAESMQEDAEMLRQVLDNLVLFSFEQEALMNQFKSIQDDHNKFANYLKKQNDLRVYFEHVDDSLFALSLRQPKLSEQVNKEISEVYYNIDKALELFAENHVYQGVSNQQFTITATNNLSHFLSDVLDNMEESLSMSAGQGGQGEMQLPDIIMGQEELNKMMEEGLSKSEKGKPKEGNGQQEGEDQEGSKESDKKGQNGKAGEEGDGKAGSGQGESDAQDALLFEIYKQQQALRDALKAKLSQEGKSGTGAALVRQMERIEMDLLNEGFTERTLQRMMNLKHQLMRLENATLEQGEDDKRESETPNNDFNGVSTDQLPKAKQYFKTTEILNRQALPLQQIYKERVKLYFKEDHD</sequence>
<proteinExistence type="predicted"/>
<accession>A0A2I7SGX8</accession>
<evidence type="ECO:0000256" key="1">
    <source>
        <dbReference type="SAM" id="Coils"/>
    </source>
</evidence>
<feature type="region of interest" description="Disordered" evidence="2">
    <location>
        <begin position="735"/>
        <end position="764"/>
    </location>
</feature>
<feature type="coiled-coil region" evidence="1">
    <location>
        <begin position="490"/>
        <end position="524"/>
    </location>
</feature>